<accession>A0ABP7DDA9</accession>
<evidence type="ECO:0000313" key="2">
    <source>
        <dbReference type="EMBL" id="GAA3701623.1"/>
    </source>
</evidence>
<dbReference type="EMBL" id="BAABEO010000034">
    <property type="protein sequence ID" value="GAA3701623.1"/>
    <property type="molecule type" value="Genomic_DNA"/>
</dbReference>
<feature type="transmembrane region" description="Helical" evidence="1">
    <location>
        <begin position="32"/>
        <end position="50"/>
    </location>
</feature>
<keyword evidence="1" id="KW-1133">Transmembrane helix</keyword>
<feature type="transmembrane region" description="Helical" evidence="1">
    <location>
        <begin position="56"/>
        <end position="75"/>
    </location>
</feature>
<feature type="transmembrane region" description="Helical" evidence="1">
    <location>
        <begin position="128"/>
        <end position="147"/>
    </location>
</feature>
<protein>
    <recommendedName>
        <fullName evidence="4">Integral membrane protein</fullName>
    </recommendedName>
</protein>
<evidence type="ECO:0000313" key="3">
    <source>
        <dbReference type="Proteomes" id="UP001500752"/>
    </source>
</evidence>
<dbReference type="Proteomes" id="UP001500752">
    <property type="component" value="Unassembled WGS sequence"/>
</dbReference>
<sequence length="181" mass="19462">MAFMARRNKEPLHTVEGLRQLPIEDASARIEAYVYGNILTLTALVALYPGDAEGNKGLIVIAATGVTTYIAHMFAEFTGHRVRGRQHVTAEDFRRDLRNGRPIASSATVPVVLLAASSIGWISGFWALIFAEAFVIFRLGALGFALGHIERGASSFKNVLAGIVLALVATAVSVVKAFLTH</sequence>
<reference evidence="3" key="1">
    <citation type="journal article" date="2019" name="Int. J. Syst. Evol. Microbiol.">
        <title>The Global Catalogue of Microorganisms (GCM) 10K type strain sequencing project: providing services to taxonomists for standard genome sequencing and annotation.</title>
        <authorList>
            <consortium name="The Broad Institute Genomics Platform"/>
            <consortium name="The Broad Institute Genome Sequencing Center for Infectious Disease"/>
            <person name="Wu L."/>
            <person name="Ma J."/>
        </authorList>
    </citation>
    <scope>NUCLEOTIDE SEQUENCE [LARGE SCALE GENOMIC DNA]</scope>
    <source>
        <strain evidence="3">JCM 30742</strain>
    </source>
</reference>
<gene>
    <name evidence="2" type="ORF">GCM10023081_42570</name>
</gene>
<feature type="transmembrane region" description="Helical" evidence="1">
    <location>
        <begin position="159"/>
        <end position="179"/>
    </location>
</feature>
<comment type="caution">
    <text evidence="2">The sequence shown here is derived from an EMBL/GenBank/DDBJ whole genome shotgun (WGS) entry which is preliminary data.</text>
</comment>
<proteinExistence type="predicted"/>
<evidence type="ECO:0000256" key="1">
    <source>
        <dbReference type="SAM" id="Phobius"/>
    </source>
</evidence>
<organism evidence="2 3">
    <name type="scientific">Arthrobacter ginkgonis</name>
    <dbReference type="NCBI Taxonomy" id="1630594"/>
    <lineage>
        <taxon>Bacteria</taxon>
        <taxon>Bacillati</taxon>
        <taxon>Actinomycetota</taxon>
        <taxon>Actinomycetes</taxon>
        <taxon>Micrococcales</taxon>
        <taxon>Micrococcaceae</taxon>
        <taxon>Arthrobacter</taxon>
    </lineage>
</organism>
<evidence type="ECO:0008006" key="4">
    <source>
        <dbReference type="Google" id="ProtNLM"/>
    </source>
</evidence>
<keyword evidence="3" id="KW-1185">Reference proteome</keyword>
<feature type="transmembrane region" description="Helical" evidence="1">
    <location>
        <begin position="103"/>
        <end position="122"/>
    </location>
</feature>
<keyword evidence="1" id="KW-0472">Membrane</keyword>
<name>A0ABP7DDA9_9MICC</name>
<keyword evidence="1" id="KW-0812">Transmembrane</keyword>